<dbReference type="SUPFAM" id="SSF53807">
    <property type="entry name" value="Helical backbone' metal receptor"/>
    <property type="match status" value="1"/>
</dbReference>
<dbReference type="InterPro" id="IPR033870">
    <property type="entry name" value="FatB"/>
</dbReference>
<keyword evidence="4" id="KW-0408">Iron</keyword>
<evidence type="ECO:0000256" key="3">
    <source>
        <dbReference type="ARBA" id="ARBA00022448"/>
    </source>
</evidence>
<reference evidence="7 8" key="1">
    <citation type="submission" date="2016-01" db="EMBL/GenBank/DDBJ databases">
        <title>Whole genome sequencing of Myroides marinus L41.</title>
        <authorList>
            <person name="Hong K.W."/>
        </authorList>
    </citation>
    <scope>NUCLEOTIDE SEQUENCE [LARGE SCALE GENOMIC DNA]</scope>
    <source>
        <strain evidence="7 8">L41</strain>
    </source>
</reference>
<dbReference type="Pfam" id="PF01497">
    <property type="entry name" value="Peripla_BP_2"/>
    <property type="match status" value="1"/>
</dbReference>
<dbReference type="CDD" id="cd01140">
    <property type="entry name" value="FatB"/>
    <property type="match status" value="1"/>
</dbReference>
<dbReference type="EMBL" id="LQNU01000050">
    <property type="protein sequence ID" value="KZE81848.1"/>
    <property type="molecule type" value="Genomic_DNA"/>
</dbReference>
<accession>A0A163ZIU9</accession>
<dbReference type="Proteomes" id="UP000076630">
    <property type="component" value="Unassembled WGS sequence"/>
</dbReference>
<dbReference type="PANTHER" id="PTHR30532">
    <property type="entry name" value="IRON III DICITRATE-BINDING PERIPLASMIC PROTEIN"/>
    <property type="match status" value="1"/>
</dbReference>
<proteinExistence type="inferred from homology"/>
<comment type="subcellular location">
    <subcellularLocation>
        <location evidence="1">Cell envelope</location>
    </subcellularLocation>
</comment>
<dbReference type="GO" id="GO:0030288">
    <property type="term" value="C:outer membrane-bounded periplasmic space"/>
    <property type="evidence" value="ECO:0007669"/>
    <property type="project" value="TreeGrafter"/>
</dbReference>
<evidence type="ECO:0000256" key="1">
    <source>
        <dbReference type="ARBA" id="ARBA00004196"/>
    </source>
</evidence>
<keyword evidence="3" id="KW-0813">Transport</keyword>
<feature type="domain" description="Fe/B12 periplasmic-binding" evidence="6">
    <location>
        <begin position="51"/>
        <end position="311"/>
    </location>
</feature>
<dbReference type="OrthoDB" id="63946at2"/>
<evidence type="ECO:0000256" key="4">
    <source>
        <dbReference type="ARBA" id="ARBA00022496"/>
    </source>
</evidence>
<evidence type="ECO:0000259" key="6">
    <source>
        <dbReference type="PROSITE" id="PS50983"/>
    </source>
</evidence>
<keyword evidence="4" id="KW-0410">Iron transport</keyword>
<evidence type="ECO:0000313" key="7">
    <source>
        <dbReference type="EMBL" id="KZE81848.1"/>
    </source>
</evidence>
<dbReference type="RefSeq" id="WP_038986470.1">
    <property type="nucleotide sequence ID" value="NZ_JACAJN010000023.1"/>
</dbReference>
<comment type="caution">
    <text evidence="7">The sequence shown here is derived from an EMBL/GenBank/DDBJ whole genome shotgun (WGS) entry which is preliminary data.</text>
</comment>
<sequence length="311" mass="34303">MSKFLISCIAASALIFTSCKETKTETTDENVEKVSVEHLSGTTEVNKNPKNAVVLTYGIVDTFEDLGIEFKGAPKTNLPAYLSKYADDANIVDVGGIKEPNMEKVNALEPELIIISARTASMYDEFSKIAPTINLDIDTKDYMNSFKANQRTIGKLFGKEELVEKELKVIDERVAKIKEATAKSEKRGLVVLANEGRLSAYGTGSRFGIVHDVFGLKPADQKIEASTHGQAISNEFIKEINPDYIFVIDRGAAIKRATMGKEEFANALVKETNAYKNDKIIFLNPEVWYLSGGGLKSIKMMLDEVEQAIAE</sequence>
<evidence type="ECO:0000256" key="2">
    <source>
        <dbReference type="ARBA" id="ARBA00008814"/>
    </source>
</evidence>
<organism evidence="7 8">
    <name type="scientific">Myroides marinus</name>
    <dbReference type="NCBI Taxonomy" id="703342"/>
    <lineage>
        <taxon>Bacteria</taxon>
        <taxon>Pseudomonadati</taxon>
        <taxon>Bacteroidota</taxon>
        <taxon>Flavobacteriia</taxon>
        <taxon>Flavobacteriales</taxon>
        <taxon>Flavobacteriaceae</taxon>
        <taxon>Myroides</taxon>
    </lineage>
</organism>
<comment type="similarity">
    <text evidence="2">Belongs to the bacterial solute-binding protein 8 family.</text>
</comment>
<name>A0A163ZIU9_9FLAO</name>
<dbReference type="PROSITE" id="PS50983">
    <property type="entry name" value="FE_B12_PBP"/>
    <property type="match status" value="1"/>
</dbReference>
<evidence type="ECO:0000256" key="5">
    <source>
        <dbReference type="ARBA" id="ARBA00022729"/>
    </source>
</evidence>
<dbReference type="PANTHER" id="PTHR30532:SF28">
    <property type="entry name" value="PETROBACTIN-BINDING PROTEIN YCLQ"/>
    <property type="match status" value="1"/>
</dbReference>
<keyword evidence="5" id="KW-0732">Signal</keyword>
<keyword evidence="8" id="KW-1185">Reference proteome</keyword>
<dbReference type="Gene3D" id="3.40.50.1980">
    <property type="entry name" value="Nitrogenase molybdenum iron protein domain"/>
    <property type="match status" value="2"/>
</dbReference>
<gene>
    <name evidence="7" type="ORF">AV926_00640</name>
</gene>
<evidence type="ECO:0000313" key="8">
    <source>
        <dbReference type="Proteomes" id="UP000076630"/>
    </source>
</evidence>
<protein>
    <submittedName>
        <fullName evidence="7">ABC transporter</fullName>
    </submittedName>
</protein>
<dbReference type="GO" id="GO:1901678">
    <property type="term" value="P:iron coordination entity transport"/>
    <property type="evidence" value="ECO:0007669"/>
    <property type="project" value="UniProtKB-ARBA"/>
</dbReference>
<dbReference type="InterPro" id="IPR051313">
    <property type="entry name" value="Bact_iron-sidero_bind"/>
</dbReference>
<dbReference type="PROSITE" id="PS51257">
    <property type="entry name" value="PROKAR_LIPOPROTEIN"/>
    <property type="match status" value="1"/>
</dbReference>
<dbReference type="AlphaFoldDB" id="A0A163ZIU9"/>
<keyword evidence="4" id="KW-0406">Ion transport</keyword>
<dbReference type="InterPro" id="IPR002491">
    <property type="entry name" value="ABC_transptr_periplasmic_BD"/>
</dbReference>